<dbReference type="KEGG" id="nbe:Back2_20290"/>
<proteinExistence type="predicted"/>
<protein>
    <submittedName>
        <fullName evidence="1">Uncharacterized protein</fullName>
    </submittedName>
</protein>
<evidence type="ECO:0000313" key="1">
    <source>
        <dbReference type="EMBL" id="BBH17742.1"/>
    </source>
</evidence>
<name>A0A3G9IHR0_9ACTN</name>
<dbReference type="RefSeq" id="WP_125569121.1">
    <property type="nucleotide sequence ID" value="NZ_AP019307.1"/>
</dbReference>
<accession>A0A3G9IHR0</accession>
<organism evidence="1 2">
    <name type="scientific">Nocardioides baekrokdamisoli</name>
    <dbReference type="NCBI Taxonomy" id="1804624"/>
    <lineage>
        <taxon>Bacteria</taxon>
        <taxon>Bacillati</taxon>
        <taxon>Actinomycetota</taxon>
        <taxon>Actinomycetes</taxon>
        <taxon>Propionibacteriales</taxon>
        <taxon>Nocardioidaceae</taxon>
        <taxon>Nocardioides</taxon>
    </lineage>
</organism>
<sequence>MKHYTNIAVRDLFVAALEDDHTYRLAAQLWNADDGLQISEGGRDGLLSICGGAGFGGTADIADLHTYACAMNAALAQSRPTIDSFGPVDTAKAPGDPKRDDASFLDAAFLLLALKESPGWLSAATPGMALDAGKQDGYAASLANYAGLCANPPKVTE</sequence>
<dbReference type="AlphaFoldDB" id="A0A3G9IHR0"/>
<reference evidence="1 2" key="1">
    <citation type="submission" date="2018-11" db="EMBL/GenBank/DDBJ databases">
        <title>Complete genome sequence of Nocardioides baekrokdamisoli strain KCTC 39748.</title>
        <authorList>
            <person name="Kang S.W."/>
            <person name="Lee K.C."/>
            <person name="Kim K.K."/>
            <person name="Kim J.S."/>
            <person name="Kim D.S."/>
            <person name="Ko S.H."/>
            <person name="Yang S.H."/>
            <person name="Shin Y.K."/>
            <person name="Lee J.S."/>
        </authorList>
    </citation>
    <scope>NUCLEOTIDE SEQUENCE [LARGE SCALE GENOMIC DNA]</scope>
    <source>
        <strain evidence="1 2">KCTC 39748</strain>
    </source>
</reference>
<gene>
    <name evidence="1" type="ORF">Back2_20290</name>
</gene>
<evidence type="ECO:0000313" key="2">
    <source>
        <dbReference type="Proteomes" id="UP000271573"/>
    </source>
</evidence>
<dbReference type="EMBL" id="AP019307">
    <property type="protein sequence ID" value="BBH17742.1"/>
    <property type="molecule type" value="Genomic_DNA"/>
</dbReference>
<keyword evidence="2" id="KW-1185">Reference proteome</keyword>
<dbReference type="Proteomes" id="UP000271573">
    <property type="component" value="Chromosome"/>
</dbReference>